<accession>A0A9N8ZE34</accession>
<name>A0A9N8ZE34_9GLOM</name>
<sequence length="240" mass="28449">MLFDDNDLVIEEKALSDVSEFNQNSKEYLSSSKREENDCEEHWPIDLPVYGNINKPRPCYRISSSLNQWSENDKINDDKTTDDKSVHCPLLLQKHADENVPEGYFLRRNWKFPQPYDREWDDNNENKKKKAVHKIPDQFSQFSKKFRHKLLENTPINDFKTENNYLHTDKLQKPLGSSKDSNESNVCKNNRCDNKAEIDRNKSCDRVMQQNMPEGYYLKMRFGDFGYRHRCGYGTDDDDD</sequence>
<dbReference type="EMBL" id="CAJVPJ010000195">
    <property type="protein sequence ID" value="CAG8493460.1"/>
    <property type="molecule type" value="Genomic_DNA"/>
</dbReference>
<protein>
    <submittedName>
        <fullName evidence="1">9769_t:CDS:1</fullName>
    </submittedName>
</protein>
<evidence type="ECO:0000313" key="2">
    <source>
        <dbReference type="Proteomes" id="UP000789572"/>
    </source>
</evidence>
<organism evidence="1 2">
    <name type="scientific">Paraglomus occultum</name>
    <dbReference type="NCBI Taxonomy" id="144539"/>
    <lineage>
        <taxon>Eukaryota</taxon>
        <taxon>Fungi</taxon>
        <taxon>Fungi incertae sedis</taxon>
        <taxon>Mucoromycota</taxon>
        <taxon>Glomeromycotina</taxon>
        <taxon>Glomeromycetes</taxon>
        <taxon>Paraglomerales</taxon>
        <taxon>Paraglomeraceae</taxon>
        <taxon>Paraglomus</taxon>
    </lineage>
</organism>
<dbReference type="OrthoDB" id="10462233at2759"/>
<proteinExistence type="predicted"/>
<keyword evidence="2" id="KW-1185">Reference proteome</keyword>
<gene>
    <name evidence="1" type="ORF">POCULU_LOCUS2199</name>
</gene>
<dbReference type="AlphaFoldDB" id="A0A9N8ZE34"/>
<evidence type="ECO:0000313" key="1">
    <source>
        <dbReference type="EMBL" id="CAG8493460.1"/>
    </source>
</evidence>
<comment type="caution">
    <text evidence="1">The sequence shown here is derived from an EMBL/GenBank/DDBJ whole genome shotgun (WGS) entry which is preliminary data.</text>
</comment>
<reference evidence="1" key="1">
    <citation type="submission" date="2021-06" db="EMBL/GenBank/DDBJ databases">
        <authorList>
            <person name="Kallberg Y."/>
            <person name="Tangrot J."/>
            <person name="Rosling A."/>
        </authorList>
    </citation>
    <scope>NUCLEOTIDE SEQUENCE</scope>
    <source>
        <strain evidence="1">IA702</strain>
    </source>
</reference>
<dbReference type="Proteomes" id="UP000789572">
    <property type="component" value="Unassembled WGS sequence"/>
</dbReference>